<dbReference type="EC" id="2.1.2.2" evidence="2"/>
<evidence type="ECO:0000313" key="7">
    <source>
        <dbReference type="Proteomes" id="UP000321513"/>
    </source>
</evidence>
<feature type="domain" description="Formyl transferase N-terminal" evidence="5">
    <location>
        <begin position="36"/>
        <end position="200"/>
    </location>
</feature>
<keyword evidence="7" id="KW-1185">Reference proteome</keyword>
<proteinExistence type="predicted"/>
<dbReference type="SUPFAM" id="SSF53328">
    <property type="entry name" value="Formyltransferase"/>
    <property type="match status" value="1"/>
</dbReference>
<dbReference type="GO" id="GO:0006189">
    <property type="term" value="P:'de novo' IMP biosynthetic process"/>
    <property type="evidence" value="ECO:0007669"/>
    <property type="project" value="TreeGrafter"/>
</dbReference>
<dbReference type="EMBL" id="BJYT01000008">
    <property type="protein sequence ID" value="GEO09932.1"/>
    <property type="molecule type" value="Genomic_DNA"/>
</dbReference>
<name>A0A512BD90_9BACT</name>
<protein>
    <recommendedName>
        <fullName evidence="2">phosphoribosylglycinamide formyltransferase 1</fullName>
        <ecNumber evidence="2">2.1.2.2</ecNumber>
    </recommendedName>
</protein>
<dbReference type="InterPro" id="IPR002376">
    <property type="entry name" value="Formyl_transf_N"/>
</dbReference>
<comment type="caution">
    <text evidence="6">The sequence shown here is derived from an EMBL/GenBank/DDBJ whole genome shotgun (WGS) entry which is preliminary data.</text>
</comment>
<dbReference type="InterPro" id="IPR036477">
    <property type="entry name" value="Formyl_transf_N_sf"/>
</dbReference>
<dbReference type="PANTHER" id="PTHR43369">
    <property type="entry name" value="PHOSPHORIBOSYLGLYCINAMIDE FORMYLTRANSFERASE"/>
    <property type="match status" value="1"/>
</dbReference>
<dbReference type="AlphaFoldDB" id="A0A512BD90"/>
<comment type="pathway">
    <text evidence="1">Purine metabolism; IMP biosynthesis via de novo pathway; N(2)-formyl-N(1)-(5-phospho-D-ribosyl)glycinamide from N(1)-(5-phospho-D-ribosyl)glycinamide (10-formyl THF route): step 1/1.</text>
</comment>
<dbReference type="Pfam" id="PF00551">
    <property type="entry name" value="Formyl_trans_N"/>
    <property type="match status" value="1"/>
</dbReference>
<dbReference type="PANTHER" id="PTHR43369:SF2">
    <property type="entry name" value="PHOSPHORIBOSYLGLYCINAMIDE FORMYLTRANSFERASE"/>
    <property type="match status" value="1"/>
</dbReference>
<keyword evidence="4" id="KW-0658">Purine biosynthesis</keyword>
<evidence type="ECO:0000256" key="3">
    <source>
        <dbReference type="ARBA" id="ARBA00022679"/>
    </source>
</evidence>
<dbReference type="RefSeq" id="WP_147204045.1">
    <property type="nucleotide sequence ID" value="NZ_BJYT01000008.1"/>
</dbReference>
<dbReference type="OrthoDB" id="9802815at2"/>
<evidence type="ECO:0000256" key="4">
    <source>
        <dbReference type="ARBA" id="ARBA00022755"/>
    </source>
</evidence>
<dbReference type="GO" id="GO:0004644">
    <property type="term" value="F:phosphoribosylglycinamide formyltransferase activity"/>
    <property type="evidence" value="ECO:0007669"/>
    <property type="project" value="UniProtKB-EC"/>
</dbReference>
<accession>A0A512BD90</accession>
<organism evidence="6 7">
    <name type="scientific">Segetibacter aerophilus</name>
    <dbReference type="NCBI Taxonomy" id="670293"/>
    <lineage>
        <taxon>Bacteria</taxon>
        <taxon>Pseudomonadati</taxon>
        <taxon>Bacteroidota</taxon>
        <taxon>Chitinophagia</taxon>
        <taxon>Chitinophagales</taxon>
        <taxon>Chitinophagaceae</taxon>
        <taxon>Segetibacter</taxon>
    </lineage>
</organism>
<reference evidence="6 7" key="1">
    <citation type="submission" date="2019-07" db="EMBL/GenBank/DDBJ databases">
        <title>Whole genome shotgun sequence of Segetibacter aerophilus NBRC 106135.</title>
        <authorList>
            <person name="Hosoyama A."/>
            <person name="Uohara A."/>
            <person name="Ohji S."/>
            <person name="Ichikawa N."/>
        </authorList>
    </citation>
    <scope>NUCLEOTIDE SEQUENCE [LARGE SCALE GENOMIC DNA]</scope>
    <source>
        <strain evidence="6 7">NBRC 106135</strain>
    </source>
</reference>
<evidence type="ECO:0000256" key="1">
    <source>
        <dbReference type="ARBA" id="ARBA00005054"/>
    </source>
</evidence>
<gene>
    <name evidence="6" type="ORF">SAE01_24280</name>
</gene>
<keyword evidence="3" id="KW-0808">Transferase</keyword>
<dbReference type="Gene3D" id="3.40.50.170">
    <property type="entry name" value="Formyl transferase, N-terminal domain"/>
    <property type="match status" value="1"/>
</dbReference>
<evidence type="ECO:0000313" key="6">
    <source>
        <dbReference type="EMBL" id="GEO09932.1"/>
    </source>
</evidence>
<dbReference type="GO" id="GO:0005829">
    <property type="term" value="C:cytosol"/>
    <property type="evidence" value="ECO:0007669"/>
    <property type="project" value="TreeGrafter"/>
</dbReference>
<sequence length="271" mass="30875">MKKIVILTGNELRHQFFRKKIALNSEIQVLSSLCESEENLVEKGAAQVSTTKRQQHLLAREQSEKDFFELFVNTARDVSNPIVIKRGEINDPLYFEQIKALNPDLVIVYGASLLKDLLLSHFEGRILNVHLGLSPYYRGAATNFWPLVDRNPACVGATFMYIDAGIDTGEIIHQTRASYNFFDTPSTIGNRLIKDMTEVFADIILKFDGLEKPTISNYNGFKKLYKKKDFTEEAVDQLYVNFKGGMVEEYISNKDKYDSEFPIVLNKAIAN</sequence>
<evidence type="ECO:0000259" key="5">
    <source>
        <dbReference type="Pfam" id="PF00551"/>
    </source>
</evidence>
<evidence type="ECO:0000256" key="2">
    <source>
        <dbReference type="ARBA" id="ARBA00012254"/>
    </source>
</evidence>
<dbReference type="Proteomes" id="UP000321513">
    <property type="component" value="Unassembled WGS sequence"/>
</dbReference>